<gene>
    <name evidence="9" type="ORF">BOKJ2_LOCUS10281</name>
</gene>
<evidence type="ECO:0000256" key="1">
    <source>
        <dbReference type="ARBA" id="ARBA00004123"/>
    </source>
</evidence>
<dbReference type="GO" id="GO:0000974">
    <property type="term" value="C:Prp19 complex"/>
    <property type="evidence" value="ECO:0007669"/>
    <property type="project" value="TreeGrafter"/>
</dbReference>
<keyword evidence="7" id="KW-0539">Nucleus</keyword>
<evidence type="ECO:0000256" key="5">
    <source>
        <dbReference type="ARBA" id="ARBA00022737"/>
    </source>
</evidence>
<dbReference type="InterPro" id="IPR003107">
    <property type="entry name" value="HAT"/>
</dbReference>
<keyword evidence="4" id="KW-0747">Spliceosome</keyword>
<evidence type="ECO:0000313" key="10">
    <source>
        <dbReference type="Proteomes" id="UP000614601"/>
    </source>
</evidence>
<dbReference type="GO" id="GO:0071011">
    <property type="term" value="C:precatalytic spliceosome"/>
    <property type="evidence" value="ECO:0007669"/>
    <property type="project" value="TreeGrafter"/>
</dbReference>
<protein>
    <recommendedName>
        <fullName evidence="8">Pre-mRNA-splicing factor Syf1-like N-terminal HAT-repeats domain-containing protein</fullName>
    </recommendedName>
</protein>
<evidence type="ECO:0000256" key="2">
    <source>
        <dbReference type="ARBA" id="ARBA00008644"/>
    </source>
</evidence>
<dbReference type="SMART" id="SM00386">
    <property type="entry name" value="HAT"/>
    <property type="match status" value="4"/>
</dbReference>
<comment type="caution">
    <text evidence="9">The sequence shown here is derived from an EMBL/GenBank/DDBJ whole genome shotgun (WGS) entry which is preliminary data.</text>
</comment>
<accession>A0A811L729</accession>
<proteinExistence type="inferred from homology"/>
<feature type="domain" description="Pre-mRNA-splicing factor Syf1-like N-terminal HAT-repeats" evidence="8">
    <location>
        <begin position="2"/>
        <end position="132"/>
    </location>
</feature>
<keyword evidence="3" id="KW-0507">mRNA processing</keyword>
<comment type="similarity">
    <text evidence="2">Belongs to the crooked-neck family.</text>
</comment>
<evidence type="ECO:0000256" key="4">
    <source>
        <dbReference type="ARBA" id="ARBA00022728"/>
    </source>
</evidence>
<dbReference type="GO" id="GO:0071007">
    <property type="term" value="C:U2-type catalytic step 2 spliceosome"/>
    <property type="evidence" value="ECO:0007669"/>
    <property type="project" value="TreeGrafter"/>
</dbReference>
<evidence type="ECO:0000313" key="9">
    <source>
        <dbReference type="EMBL" id="CAD5223511.1"/>
    </source>
</evidence>
<organism evidence="9 10">
    <name type="scientific">Bursaphelenchus okinawaensis</name>
    <dbReference type="NCBI Taxonomy" id="465554"/>
    <lineage>
        <taxon>Eukaryota</taxon>
        <taxon>Metazoa</taxon>
        <taxon>Ecdysozoa</taxon>
        <taxon>Nematoda</taxon>
        <taxon>Chromadorea</taxon>
        <taxon>Rhabditida</taxon>
        <taxon>Tylenchina</taxon>
        <taxon>Tylenchomorpha</taxon>
        <taxon>Aphelenchoidea</taxon>
        <taxon>Aphelenchoididae</taxon>
        <taxon>Bursaphelenchus</taxon>
    </lineage>
</organism>
<evidence type="ECO:0000256" key="7">
    <source>
        <dbReference type="ARBA" id="ARBA00023242"/>
    </source>
</evidence>
<dbReference type="Pfam" id="PF23233">
    <property type="entry name" value="HAT_Syf1_CNRKL1_N"/>
    <property type="match status" value="1"/>
</dbReference>
<dbReference type="PANTHER" id="PTHR11246:SF3">
    <property type="entry name" value="CROOKED NECK-LIKE PROTEIN 1"/>
    <property type="match status" value="1"/>
</dbReference>
<dbReference type="InterPro" id="IPR055433">
    <property type="entry name" value="HAT_Syf1-like_N"/>
</dbReference>
<dbReference type="InterPro" id="IPR045075">
    <property type="entry name" value="Syf1-like"/>
</dbReference>
<sequence>MQIANWVNYAEREESIGEIQRRRFVFERGLDVDHRSITFWLQYAEMEVRNRQINHARNIWDCAVTILSRATQFWLKYSYMEELVENITGARQVFDRWMEWVPNEQGWRTYISFEQRHKEVDRANDIYLRFLHGHDFNNWIAYPKFEERFDYIENSRSEIIKGSMQVQTHRNQLALQG</sequence>
<dbReference type="AlphaFoldDB" id="A0A811L729"/>
<evidence type="ECO:0000256" key="3">
    <source>
        <dbReference type="ARBA" id="ARBA00022664"/>
    </source>
</evidence>
<dbReference type="Proteomes" id="UP000783686">
    <property type="component" value="Unassembled WGS sequence"/>
</dbReference>
<keyword evidence="10" id="KW-1185">Reference proteome</keyword>
<dbReference type="SUPFAM" id="SSF48452">
    <property type="entry name" value="TPR-like"/>
    <property type="match status" value="1"/>
</dbReference>
<dbReference type="OrthoDB" id="541719at2759"/>
<keyword evidence="5" id="KW-0677">Repeat</keyword>
<dbReference type="GO" id="GO:0071014">
    <property type="term" value="C:post-mRNA release spliceosomal complex"/>
    <property type="evidence" value="ECO:0007669"/>
    <property type="project" value="TreeGrafter"/>
</dbReference>
<dbReference type="EMBL" id="CAJFCW020000005">
    <property type="protein sequence ID" value="CAG9118082.1"/>
    <property type="molecule type" value="Genomic_DNA"/>
</dbReference>
<comment type="subcellular location">
    <subcellularLocation>
        <location evidence="1">Nucleus</location>
    </subcellularLocation>
</comment>
<evidence type="ECO:0000259" key="8">
    <source>
        <dbReference type="Pfam" id="PF23233"/>
    </source>
</evidence>
<dbReference type="InterPro" id="IPR011990">
    <property type="entry name" value="TPR-like_helical_dom_sf"/>
</dbReference>
<keyword evidence="6" id="KW-0508">mRNA splicing</keyword>
<dbReference type="GO" id="GO:0000245">
    <property type="term" value="P:spliceosomal complex assembly"/>
    <property type="evidence" value="ECO:0007669"/>
    <property type="project" value="TreeGrafter"/>
</dbReference>
<dbReference type="PANTHER" id="PTHR11246">
    <property type="entry name" value="PRE-MRNA SPLICING FACTOR"/>
    <property type="match status" value="1"/>
</dbReference>
<name>A0A811L729_9BILA</name>
<dbReference type="EMBL" id="CAJFDH010000005">
    <property type="protein sequence ID" value="CAD5223511.1"/>
    <property type="molecule type" value="Genomic_DNA"/>
</dbReference>
<reference evidence="9" key="1">
    <citation type="submission" date="2020-09" db="EMBL/GenBank/DDBJ databases">
        <authorList>
            <person name="Kikuchi T."/>
        </authorList>
    </citation>
    <scope>NUCLEOTIDE SEQUENCE</scope>
    <source>
        <strain evidence="9">SH1</strain>
    </source>
</reference>
<dbReference type="Proteomes" id="UP000614601">
    <property type="component" value="Unassembled WGS sequence"/>
</dbReference>
<dbReference type="Gene3D" id="1.25.40.10">
    <property type="entry name" value="Tetratricopeptide repeat domain"/>
    <property type="match status" value="1"/>
</dbReference>
<evidence type="ECO:0000256" key="6">
    <source>
        <dbReference type="ARBA" id="ARBA00023187"/>
    </source>
</evidence>